<gene>
    <name evidence="2" type="ORF">AB852_13375</name>
</gene>
<sequence length="389" mass="42285">MASKRVRLSQRRKSAGFTQESLAARLGVERTTVIRWETAVTEPQPPIRPKLARLLAVTGDELQALLDDIVIVGGPGPSERIAYAIERPSSVDLIAVAYLHERIRHLDESYDKAPSTGLLGPAGQLHGQVSYLRQHAGNSRVRRALLGAEAESATLMGQLVWDVSQRRDHAGSAYYLDAAIHAARQVRDPNAEAHAVLRKSFVALYGERNPGKGLVLAQEAAAVAQLGSPSLLGLSLLHIAEGQAMAGDAKGCEDSLRKARAQFDRVNEDDLAADRYTVNEFNRLRGSCYLHLNLPERAEPILSATVTALTAKRKSQSIALGNLTLALIRQRKLEEAAATLHRTIDAVELTRGGGGLNLAFTAGRELGEWRSEPWVQDINDRLLALMTAS</sequence>
<dbReference type="InterPro" id="IPR010982">
    <property type="entry name" value="Lambda_DNA-bd_dom_sf"/>
</dbReference>
<evidence type="ECO:0000313" key="3">
    <source>
        <dbReference type="Proteomes" id="UP000186455"/>
    </source>
</evidence>
<dbReference type="CDD" id="cd00093">
    <property type="entry name" value="HTH_XRE"/>
    <property type="match status" value="1"/>
</dbReference>
<dbReference type="Proteomes" id="UP000186455">
    <property type="component" value="Unassembled WGS sequence"/>
</dbReference>
<dbReference type="RefSeq" id="WP_073787429.1">
    <property type="nucleotide sequence ID" value="NZ_LFBV01000002.1"/>
</dbReference>
<dbReference type="Pfam" id="PF01381">
    <property type="entry name" value="HTH_3"/>
    <property type="match status" value="1"/>
</dbReference>
<dbReference type="GO" id="GO:0003677">
    <property type="term" value="F:DNA binding"/>
    <property type="evidence" value="ECO:0007669"/>
    <property type="project" value="InterPro"/>
</dbReference>
<evidence type="ECO:0000313" key="2">
    <source>
        <dbReference type="EMBL" id="OKH95092.1"/>
    </source>
</evidence>
<dbReference type="AlphaFoldDB" id="A0A1Q4VB49"/>
<dbReference type="STRING" id="1048205.AB852_13375"/>
<protein>
    <submittedName>
        <fullName evidence="2">XRE family transcriptional regulator</fullName>
    </submittedName>
</protein>
<name>A0A1Q4VB49_9ACTN</name>
<dbReference type="Gene3D" id="1.10.260.40">
    <property type="entry name" value="lambda repressor-like DNA-binding domains"/>
    <property type="match status" value="1"/>
</dbReference>
<dbReference type="InterPro" id="IPR001387">
    <property type="entry name" value="Cro/C1-type_HTH"/>
</dbReference>
<reference evidence="2 3" key="1">
    <citation type="submission" date="2015-06" db="EMBL/GenBank/DDBJ databases">
        <title>Cloning and characterization of the uncialamcin biosynthetic gene cluster.</title>
        <authorList>
            <person name="Yan X."/>
            <person name="Huang T."/>
            <person name="Ge H."/>
            <person name="Shen B."/>
        </authorList>
    </citation>
    <scope>NUCLEOTIDE SEQUENCE [LARGE SCALE GENOMIC DNA]</scope>
    <source>
        <strain evidence="2 3">DCA2648</strain>
    </source>
</reference>
<dbReference type="InterPro" id="IPR011990">
    <property type="entry name" value="TPR-like_helical_dom_sf"/>
</dbReference>
<dbReference type="SMART" id="SM00530">
    <property type="entry name" value="HTH_XRE"/>
    <property type="match status" value="1"/>
</dbReference>
<proteinExistence type="predicted"/>
<dbReference type="SUPFAM" id="SSF47413">
    <property type="entry name" value="lambda repressor-like DNA-binding domains"/>
    <property type="match status" value="1"/>
</dbReference>
<dbReference type="SUPFAM" id="SSF48452">
    <property type="entry name" value="TPR-like"/>
    <property type="match status" value="1"/>
</dbReference>
<keyword evidence="3" id="KW-1185">Reference proteome</keyword>
<evidence type="ECO:0000259" key="1">
    <source>
        <dbReference type="PROSITE" id="PS50943"/>
    </source>
</evidence>
<feature type="domain" description="HTH cro/C1-type" evidence="1">
    <location>
        <begin position="8"/>
        <end position="62"/>
    </location>
</feature>
<accession>A0A1Q4VB49</accession>
<dbReference type="PROSITE" id="PS50943">
    <property type="entry name" value="HTH_CROC1"/>
    <property type="match status" value="1"/>
</dbReference>
<organism evidence="2 3">
    <name type="scientific">Streptomyces uncialis</name>
    <dbReference type="NCBI Taxonomy" id="1048205"/>
    <lineage>
        <taxon>Bacteria</taxon>
        <taxon>Bacillati</taxon>
        <taxon>Actinomycetota</taxon>
        <taxon>Actinomycetes</taxon>
        <taxon>Kitasatosporales</taxon>
        <taxon>Streptomycetaceae</taxon>
        <taxon>Streptomyces</taxon>
    </lineage>
</organism>
<comment type="caution">
    <text evidence="2">The sequence shown here is derived from an EMBL/GenBank/DDBJ whole genome shotgun (WGS) entry which is preliminary data.</text>
</comment>
<dbReference type="EMBL" id="LFBV01000002">
    <property type="protein sequence ID" value="OKH95092.1"/>
    <property type="molecule type" value="Genomic_DNA"/>
</dbReference>